<dbReference type="InterPro" id="IPR045851">
    <property type="entry name" value="AMP-bd_C_sf"/>
</dbReference>
<evidence type="ECO:0000313" key="13">
    <source>
        <dbReference type="Proteomes" id="UP000005778"/>
    </source>
</evidence>
<protein>
    <recommendedName>
        <fullName evidence="7 9">Phenylacetate-coenzyme A ligase</fullName>
        <ecNumber evidence="6 9">6.2.1.30</ecNumber>
    </recommendedName>
    <alternativeName>
        <fullName evidence="8 9">Phenylacetyl-CoA ligase</fullName>
    </alternativeName>
</protein>
<reference evidence="12 13" key="2">
    <citation type="submission" date="2012-02" db="EMBL/GenBank/DDBJ databases">
        <title>Improved High-Quality Draft sequence of Desulfobacter postgatei 2ac9.</title>
        <authorList>
            <consortium name="US DOE Joint Genome Institute"/>
            <person name="Lucas S."/>
            <person name="Han J."/>
            <person name="Lapidus A."/>
            <person name="Cheng J.-F."/>
            <person name="Goodwin L."/>
            <person name="Pitluck S."/>
            <person name="Peters L."/>
            <person name="Ovchinnikova G."/>
            <person name="Held B."/>
            <person name="Detter J.C."/>
            <person name="Han C."/>
            <person name="Tapia R."/>
            <person name="Land M."/>
            <person name="Hauser L."/>
            <person name="Kyrpides N."/>
            <person name="Ivanova N."/>
            <person name="Pagani I."/>
            <person name="Orellana R."/>
            <person name="Lovley D."/>
            <person name="Woyke T."/>
        </authorList>
    </citation>
    <scope>NUCLEOTIDE SEQUENCE [LARGE SCALE GENOMIC DNA]</scope>
    <source>
        <strain evidence="12 13">2ac9</strain>
    </source>
</reference>
<dbReference type="CDD" id="cd05913">
    <property type="entry name" value="PaaK"/>
    <property type="match status" value="1"/>
</dbReference>
<reference evidence="12 13" key="1">
    <citation type="submission" date="2011-09" db="EMBL/GenBank/DDBJ databases">
        <authorList>
            <consortium name="US DOE Joint Genome Institute (JGI-PGF)"/>
            <person name="Lucas S."/>
            <person name="Han J."/>
            <person name="Lapidus A."/>
            <person name="Cheng J.-F."/>
            <person name="Goodwin L."/>
            <person name="Pitluck S."/>
            <person name="Peters L."/>
            <person name="Land M.L."/>
            <person name="Hauser L."/>
            <person name="Orellana R."/>
            <person name="Lovley D."/>
            <person name="Woyke T.J."/>
        </authorList>
    </citation>
    <scope>NUCLEOTIDE SEQUENCE [LARGE SCALE GENOMIC DNA]</scope>
    <source>
        <strain evidence="12 13">2ac9</strain>
    </source>
</reference>
<dbReference type="Gene3D" id="3.40.50.12780">
    <property type="entry name" value="N-terminal domain of ligase-like"/>
    <property type="match status" value="1"/>
</dbReference>
<accession>I5AYX4</accession>
<dbReference type="PANTHER" id="PTHR43845">
    <property type="entry name" value="BLR5969 PROTEIN"/>
    <property type="match status" value="1"/>
</dbReference>
<evidence type="ECO:0000313" key="12">
    <source>
        <dbReference type="EMBL" id="EIM62437.1"/>
    </source>
</evidence>
<dbReference type="EC" id="6.2.1.30" evidence="6 9"/>
<dbReference type="InterPro" id="IPR028154">
    <property type="entry name" value="AMP-dep_Lig_C"/>
</dbReference>
<evidence type="ECO:0000256" key="2">
    <source>
        <dbReference type="ARBA" id="ARBA00022598"/>
    </source>
</evidence>
<evidence type="ECO:0000256" key="5">
    <source>
        <dbReference type="ARBA" id="ARBA00061566"/>
    </source>
</evidence>
<comment type="pathway">
    <text evidence="4 9">Aromatic compound metabolism; phenylacetate degradation.</text>
</comment>
<dbReference type="SUPFAM" id="SSF56801">
    <property type="entry name" value="Acetyl-CoA synthetase-like"/>
    <property type="match status" value="1"/>
</dbReference>
<dbReference type="UniPathway" id="UPA00930"/>
<keyword evidence="13" id="KW-1185">Reference proteome</keyword>
<sequence length="429" mass="47997">MSFIPLNITGEQIADIQQQGLKWTVAHAYNNSPYYKKKLEAAGCRPEDVKTLDDLENLPFTDKHDFLKDYPFPLRSVPMSDIVRIHGSSGTTGKRKILCYTKEDVDNWANIFARCYELAGVTKLDRVQIAVGYGLWTAGVGFQNGCERLGAMAVPLGPANVDMHIDMLLDLESTVFCATASMALLLSEELEKRKLTEKIKLKTIILGAERHSASMRKRIQEITGAKHIHDIYGMTELYGPGTGLDCTEHAGIHYWADHFIFEVIDPVTLKPLPVGEEGELVVTTLKKQGTPLIRYRTHDVTRLIPGACACGNPFPRHARISGRTDDMFIFRAVNIYPSQIDDILSGIDGVGSEYQIHLNQDADGRDYMTIRVERTNDAATGEESGLADQVSGRIRKKLLVRSRVEIVDYGTLPRTEKKSKRVFDNRPSE</sequence>
<dbReference type="InterPro" id="IPR000873">
    <property type="entry name" value="AMP-dep_synth/lig_dom"/>
</dbReference>
<dbReference type="GO" id="GO:0010124">
    <property type="term" value="P:phenylacetate catabolic process"/>
    <property type="evidence" value="ECO:0007669"/>
    <property type="project" value="UniProtKB-UniRule"/>
</dbReference>
<evidence type="ECO:0000256" key="7">
    <source>
        <dbReference type="ARBA" id="ARBA00068695"/>
    </source>
</evidence>
<evidence type="ECO:0000259" key="11">
    <source>
        <dbReference type="Pfam" id="PF14535"/>
    </source>
</evidence>
<evidence type="ECO:0000256" key="6">
    <source>
        <dbReference type="ARBA" id="ARBA00066629"/>
    </source>
</evidence>
<evidence type="ECO:0000256" key="8">
    <source>
        <dbReference type="ARBA" id="ARBA00075111"/>
    </source>
</evidence>
<dbReference type="RefSeq" id="WP_004071038.1">
    <property type="nucleotide sequence ID" value="NZ_CM001488.1"/>
</dbReference>
<dbReference type="Proteomes" id="UP000005778">
    <property type="component" value="Chromosome"/>
</dbReference>
<dbReference type="PANTHER" id="PTHR43845:SF1">
    <property type="entry name" value="BLR5969 PROTEIN"/>
    <property type="match status" value="1"/>
</dbReference>
<organism evidence="12 13">
    <name type="scientific">Desulfobacter postgatei 2ac9</name>
    <dbReference type="NCBI Taxonomy" id="879212"/>
    <lineage>
        <taxon>Bacteria</taxon>
        <taxon>Pseudomonadati</taxon>
        <taxon>Thermodesulfobacteriota</taxon>
        <taxon>Desulfobacteria</taxon>
        <taxon>Desulfobacterales</taxon>
        <taxon>Desulfobacteraceae</taxon>
        <taxon>Desulfobacter</taxon>
    </lineage>
</organism>
<feature type="domain" description="AMP-dependent ligase C-terminal" evidence="11">
    <location>
        <begin position="333"/>
        <end position="426"/>
    </location>
</feature>
<comment type="subunit">
    <text evidence="1">Monomer.</text>
</comment>
<dbReference type="InterPro" id="IPR042099">
    <property type="entry name" value="ANL_N_sf"/>
</dbReference>
<dbReference type="EMBL" id="CM001488">
    <property type="protein sequence ID" value="EIM62437.1"/>
    <property type="molecule type" value="Genomic_DNA"/>
</dbReference>
<feature type="domain" description="AMP-dependent synthetase/ligase" evidence="10">
    <location>
        <begin position="51"/>
        <end position="283"/>
    </location>
</feature>
<dbReference type="Gene3D" id="3.30.300.30">
    <property type="match status" value="1"/>
</dbReference>
<keyword evidence="3 9" id="KW-0547">Nucleotide-binding</keyword>
<dbReference type="Pfam" id="PF00501">
    <property type="entry name" value="AMP-binding"/>
    <property type="match status" value="1"/>
</dbReference>
<comment type="similarity">
    <text evidence="5 9">Belongs to the phenylacetyl-CoA ligase family.</text>
</comment>
<evidence type="ECO:0000256" key="4">
    <source>
        <dbReference type="ARBA" id="ARBA00060591"/>
    </source>
</evidence>
<dbReference type="PIRSF" id="PIRSF006444">
    <property type="entry name" value="PaaK"/>
    <property type="match status" value="1"/>
</dbReference>
<evidence type="ECO:0000256" key="9">
    <source>
        <dbReference type="PIRNR" id="PIRNR006444"/>
    </source>
</evidence>
<dbReference type="GO" id="GO:0047475">
    <property type="term" value="F:phenylacetate-CoA ligase activity"/>
    <property type="evidence" value="ECO:0007669"/>
    <property type="project" value="UniProtKB-EC"/>
</dbReference>
<evidence type="ECO:0000256" key="1">
    <source>
        <dbReference type="ARBA" id="ARBA00011245"/>
    </source>
</evidence>
<dbReference type="FunFam" id="3.40.50.12780:FF:000016">
    <property type="entry name" value="Phenylacetate-coenzyme A ligase"/>
    <property type="match status" value="1"/>
</dbReference>
<dbReference type="AlphaFoldDB" id="I5AYX4"/>
<keyword evidence="2 9" id="KW-0436">Ligase</keyword>
<dbReference type="eggNOG" id="COG1541">
    <property type="taxonomic scope" value="Bacteria"/>
</dbReference>
<evidence type="ECO:0000259" key="10">
    <source>
        <dbReference type="Pfam" id="PF00501"/>
    </source>
</evidence>
<proteinExistence type="inferred from homology"/>
<dbReference type="InterPro" id="IPR011880">
    <property type="entry name" value="PA_CoA_ligase"/>
</dbReference>
<evidence type="ECO:0000256" key="3">
    <source>
        <dbReference type="ARBA" id="ARBA00022741"/>
    </source>
</evidence>
<name>I5AYX4_9BACT</name>
<dbReference type="GO" id="GO:0000166">
    <property type="term" value="F:nucleotide binding"/>
    <property type="evidence" value="ECO:0007669"/>
    <property type="project" value="UniProtKB-KW"/>
</dbReference>
<dbReference type="OrthoDB" id="580775at2"/>
<gene>
    <name evidence="12" type="ORF">DespoDRAFT_00415</name>
</gene>
<dbReference type="HOGENOM" id="CLU_035301_1_1_7"/>
<dbReference type="STRING" id="879212.DespoDRAFT_00415"/>
<comment type="catalytic activity">
    <reaction evidence="9">
        <text>2-phenylacetate + ATP + CoA = phenylacetyl-CoA + AMP + diphosphate</text>
        <dbReference type="Rhea" id="RHEA:20956"/>
        <dbReference type="ChEBI" id="CHEBI:18401"/>
        <dbReference type="ChEBI" id="CHEBI:30616"/>
        <dbReference type="ChEBI" id="CHEBI:33019"/>
        <dbReference type="ChEBI" id="CHEBI:57287"/>
        <dbReference type="ChEBI" id="CHEBI:57390"/>
        <dbReference type="ChEBI" id="CHEBI:456215"/>
        <dbReference type="EC" id="6.2.1.30"/>
    </reaction>
</comment>
<dbReference type="Pfam" id="PF14535">
    <property type="entry name" value="AMP-binding_C_2"/>
    <property type="match status" value="1"/>
</dbReference>
<comment type="function">
    <text evidence="9">Catalyzes the activation of phenylacetic acid (PA) to phenylacetyl-CoA (PA-CoA).</text>
</comment>